<keyword evidence="2" id="KW-0472">Membrane</keyword>
<feature type="transmembrane region" description="Helical" evidence="2">
    <location>
        <begin position="14"/>
        <end position="37"/>
    </location>
</feature>
<proteinExistence type="predicted"/>
<gene>
    <name evidence="3" type="ORF">BU16DRAFT_523628</name>
</gene>
<dbReference type="InterPro" id="IPR036291">
    <property type="entry name" value="NAD(P)-bd_dom_sf"/>
</dbReference>
<evidence type="ECO:0000256" key="2">
    <source>
        <dbReference type="SAM" id="Phobius"/>
    </source>
</evidence>
<evidence type="ECO:0000256" key="1">
    <source>
        <dbReference type="SAM" id="MobiDB-lite"/>
    </source>
</evidence>
<dbReference type="Proteomes" id="UP000799750">
    <property type="component" value="Unassembled WGS sequence"/>
</dbReference>
<protein>
    <submittedName>
        <fullName evidence="3">Uncharacterized protein</fullName>
    </submittedName>
</protein>
<dbReference type="SUPFAM" id="SSF51735">
    <property type="entry name" value="NAD(P)-binding Rossmann-fold domains"/>
    <property type="match status" value="1"/>
</dbReference>
<keyword evidence="2" id="KW-0812">Transmembrane</keyword>
<dbReference type="EMBL" id="MU004184">
    <property type="protein sequence ID" value="KAF2499026.1"/>
    <property type="molecule type" value="Genomic_DNA"/>
</dbReference>
<feature type="compositionally biased region" description="Low complexity" evidence="1">
    <location>
        <begin position="279"/>
        <end position="288"/>
    </location>
</feature>
<dbReference type="AlphaFoldDB" id="A0A6A6R3F3"/>
<dbReference type="Gene3D" id="3.40.50.720">
    <property type="entry name" value="NAD(P)-binding Rossmann-like Domain"/>
    <property type="match status" value="1"/>
</dbReference>
<evidence type="ECO:0000313" key="4">
    <source>
        <dbReference type="Proteomes" id="UP000799750"/>
    </source>
</evidence>
<keyword evidence="2" id="KW-1133">Transmembrane helix</keyword>
<organism evidence="3 4">
    <name type="scientific">Lophium mytilinum</name>
    <dbReference type="NCBI Taxonomy" id="390894"/>
    <lineage>
        <taxon>Eukaryota</taxon>
        <taxon>Fungi</taxon>
        <taxon>Dikarya</taxon>
        <taxon>Ascomycota</taxon>
        <taxon>Pezizomycotina</taxon>
        <taxon>Dothideomycetes</taxon>
        <taxon>Pleosporomycetidae</taxon>
        <taxon>Mytilinidiales</taxon>
        <taxon>Mytilinidiaceae</taxon>
        <taxon>Lophium</taxon>
    </lineage>
</organism>
<sequence length="576" mass="61572">MAPTSCQRPARHDFLLLLIILFFSFSTTAFVFSTMLYNSLPAFPSLHKKQTQKHTTPRKTILITGANTPLALALARILHAEGHRVLAADHESFPLASPARASKAVTKFYRLGQSATATSHHVQKGNRGARITSIGSISHNAAAAAKSASEAQLYSRDIEAIVHHAGSVDLWIPCDQTKPPAVLAAAREVIIKAGGGAIYPDSRFAQLGGDEAAYEEYIGALETPIKMPERRVVRTRGEIHRILHRSPKGTQYLLEKPQRTVDTDKTAITNGNGTKRDSGLALSFSSSSATSSDEKMTESYASLLLPQPTINQTYSALASRHISADEPWVLHEIIVDSGTEVSTHCLIVDSSVKTFIATSSTSSKTPAPSPSSATNILSGSGAIVSSSSALHSTLLAFTASFAASMPASTSTHLSLSFHLHETPTPTGTATIVIPRSCTTTPHPSLALLLGPSTNSSQTKQIAAAYCSAASPVAVPLTNGTSGQHTAPVTLKHNAKVTHFGLYSLPRLVFDLLLLPLLNLLLLRASLAEVVASAATFGQCIVFGKEERWAWADAGAWWWEWHIAFPIGLLRGVFSQR</sequence>
<keyword evidence="4" id="KW-1185">Reference proteome</keyword>
<name>A0A6A6R3F3_9PEZI</name>
<dbReference type="OrthoDB" id="3910212at2759"/>
<feature type="region of interest" description="Disordered" evidence="1">
    <location>
        <begin position="264"/>
        <end position="288"/>
    </location>
</feature>
<reference evidence="3" key="1">
    <citation type="journal article" date="2020" name="Stud. Mycol.">
        <title>101 Dothideomycetes genomes: a test case for predicting lifestyles and emergence of pathogens.</title>
        <authorList>
            <person name="Haridas S."/>
            <person name="Albert R."/>
            <person name="Binder M."/>
            <person name="Bloem J."/>
            <person name="Labutti K."/>
            <person name="Salamov A."/>
            <person name="Andreopoulos B."/>
            <person name="Baker S."/>
            <person name="Barry K."/>
            <person name="Bills G."/>
            <person name="Bluhm B."/>
            <person name="Cannon C."/>
            <person name="Castanera R."/>
            <person name="Culley D."/>
            <person name="Daum C."/>
            <person name="Ezra D."/>
            <person name="Gonzalez J."/>
            <person name="Henrissat B."/>
            <person name="Kuo A."/>
            <person name="Liang C."/>
            <person name="Lipzen A."/>
            <person name="Lutzoni F."/>
            <person name="Magnuson J."/>
            <person name="Mondo S."/>
            <person name="Nolan M."/>
            <person name="Ohm R."/>
            <person name="Pangilinan J."/>
            <person name="Park H.-J."/>
            <person name="Ramirez L."/>
            <person name="Alfaro M."/>
            <person name="Sun H."/>
            <person name="Tritt A."/>
            <person name="Yoshinaga Y."/>
            <person name="Zwiers L.-H."/>
            <person name="Turgeon B."/>
            <person name="Goodwin S."/>
            <person name="Spatafora J."/>
            <person name="Crous P."/>
            <person name="Grigoriev I."/>
        </authorList>
    </citation>
    <scope>NUCLEOTIDE SEQUENCE</scope>
    <source>
        <strain evidence="3">CBS 269.34</strain>
    </source>
</reference>
<accession>A0A6A6R3F3</accession>
<evidence type="ECO:0000313" key="3">
    <source>
        <dbReference type="EMBL" id="KAF2499026.1"/>
    </source>
</evidence>